<comment type="caution">
    <text evidence="1">The sequence shown here is derived from an EMBL/GenBank/DDBJ whole genome shotgun (WGS) entry which is preliminary data.</text>
</comment>
<organism evidence="1 2">
    <name type="scientific">Halteria grandinella</name>
    <dbReference type="NCBI Taxonomy" id="5974"/>
    <lineage>
        <taxon>Eukaryota</taxon>
        <taxon>Sar</taxon>
        <taxon>Alveolata</taxon>
        <taxon>Ciliophora</taxon>
        <taxon>Intramacronucleata</taxon>
        <taxon>Spirotrichea</taxon>
        <taxon>Stichotrichia</taxon>
        <taxon>Sporadotrichida</taxon>
        <taxon>Halteriidae</taxon>
        <taxon>Halteria</taxon>
    </lineage>
</organism>
<dbReference type="EMBL" id="RRYP01003396">
    <property type="protein sequence ID" value="TNV83839.1"/>
    <property type="molecule type" value="Genomic_DNA"/>
</dbReference>
<sequence>MDDILSNEDANIFMLISLIQGSLEQVNEKRQSGRVVQGASFRRQSERAWVRTPPLSDLFLLPRSQSIFVEILQRNQVGKSLIQYIRKQYSQEQIAKRISAVSTSII</sequence>
<proteinExistence type="predicted"/>
<evidence type="ECO:0000313" key="2">
    <source>
        <dbReference type="Proteomes" id="UP000785679"/>
    </source>
</evidence>
<protein>
    <submittedName>
        <fullName evidence="1">Uncharacterized protein</fullName>
    </submittedName>
</protein>
<dbReference type="Proteomes" id="UP000785679">
    <property type="component" value="Unassembled WGS sequence"/>
</dbReference>
<gene>
    <name evidence="1" type="ORF">FGO68_gene17530</name>
</gene>
<evidence type="ECO:0000313" key="1">
    <source>
        <dbReference type="EMBL" id="TNV83839.1"/>
    </source>
</evidence>
<dbReference type="AlphaFoldDB" id="A0A8J8T681"/>
<reference evidence="1" key="1">
    <citation type="submission" date="2019-06" db="EMBL/GenBank/DDBJ databases">
        <authorList>
            <person name="Zheng W."/>
        </authorList>
    </citation>
    <scope>NUCLEOTIDE SEQUENCE</scope>
    <source>
        <strain evidence="1">QDHG01</strain>
    </source>
</reference>
<accession>A0A8J8T681</accession>
<name>A0A8J8T681_HALGN</name>
<keyword evidence="2" id="KW-1185">Reference proteome</keyword>